<evidence type="ECO:0000256" key="1">
    <source>
        <dbReference type="ARBA" id="ARBA00022516"/>
    </source>
</evidence>
<keyword evidence="2 8" id="KW-0808">Transferase</keyword>
<name>A0A8J3B5J5_9BACI</name>
<keyword evidence="4 8" id="KW-0276">Fatty acid metabolism</keyword>
<feature type="binding site" evidence="8">
    <location>
        <position position="55"/>
    </location>
    <ligand>
        <name>Mg(2+)</name>
        <dbReference type="ChEBI" id="CHEBI:18420"/>
    </ligand>
</feature>
<proteinExistence type="inferred from homology"/>
<organism evidence="10 11">
    <name type="scientific">Calditerricola satsumensis</name>
    <dbReference type="NCBI Taxonomy" id="373054"/>
    <lineage>
        <taxon>Bacteria</taxon>
        <taxon>Bacillati</taxon>
        <taxon>Bacillota</taxon>
        <taxon>Bacilli</taxon>
        <taxon>Bacillales</taxon>
        <taxon>Bacillaceae</taxon>
        <taxon>Calditerricola</taxon>
    </lineage>
</organism>
<dbReference type="EMBL" id="BMOF01000012">
    <property type="protein sequence ID" value="GGJ97093.1"/>
    <property type="molecule type" value="Genomic_DNA"/>
</dbReference>
<dbReference type="Proteomes" id="UP000637720">
    <property type="component" value="Unassembled WGS sequence"/>
</dbReference>
<reference evidence="10" key="2">
    <citation type="submission" date="2020-09" db="EMBL/GenBank/DDBJ databases">
        <authorList>
            <person name="Sun Q."/>
            <person name="Ohkuma M."/>
        </authorList>
    </citation>
    <scope>NUCLEOTIDE SEQUENCE</scope>
    <source>
        <strain evidence="10">JCM 14719</strain>
    </source>
</reference>
<protein>
    <recommendedName>
        <fullName evidence="8">Holo-[acyl-carrier-protein] synthase</fullName>
        <shortName evidence="8">Holo-ACP synthase</shortName>
        <ecNumber evidence="8">2.7.8.7</ecNumber>
    </recommendedName>
    <alternativeName>
        <fullName evidence="8">4'-phosphopantetheinyl transferase AcpS</fullName>
    </alternativeName>
</protein>
<evidence type="ECO:0000256" key="3">
    <source>
        <dbReference type="ARBA" id="ARBA00022723"/>
    </source>
</evidence>
<dbReference type="SUPFAM" id="SSF56214">
    <property type="entry name" value="4'-phosphopantetheinyl transferase"/>
    <property type="match status" value="1"/>
</dbReference>
<evidence type="ECO:0000256" key="5">
    <source>
        <dbReference type="ARBA" id="ARBA00022842"/>
    </source>
</evidence>
<comment type="subcellular location">
    <subcellularLocation>
        <location evidence="8">Cytoplasm</location>
    </subcellularLocation>
</comment>
<keyword evidence="6 8" id="KW-0443">Lipid metabolism</keyword>
<comment type="cofactor">
    <cofactor evidence="8">
        <name>Mg(2+)</name>
        <dbReference type="ChEBI" id="CHEBI:18420"/>
    </cofactor>
</comment>
<reference evidence="10" key="1">
    <citation type="journal article" date="2014" name="Int. J. Syst. Evol. Microbiol.">
        <title>Complete genome sequence of Corynebacterium casei LMG S-19264T (=DSM 44701T), isolated from a smear-ripened cheese.</title>
        <authorList>
            <consortium name="US DOE Joint Genome Institute (JGI-PGF)"/>
            <person name="Walter F."/>
            <person name="Albersmeier A."/>
            <person name="Kalinowski J."/>
            <person name="Ruckert C."/>
        </authorList>
    </citation>
    <scope>NUCLEOTIDE SEQUENCE</scope>
    <source>
        <strain evidence="10">JCM 14719</strain>
    </source>
</reference>
<comment type="catalytic activity">
    <reaction evidence="8">
        <text>apo-[ACP] + CoA = holo-[ACP] + adenosine 3',5'-bisphosphate + H(+)</text>
        <dbReference type="Rhea" id="RHEA:12068"/>
        <dbReference type="Rhea" id="RHEA-COMP:9685"/>
        <dbReference type="Rhea" id="RHEA-COMP:9690"/>
        <dbReference type="ChEBI" id="CHEBI:15378"/>
        <dbReference type="ChEBI" id="CHEBI:29999"/>
        <dbReference type="ChEBI" id="CHEBI:57287"/>
        <dbReference type="ChEBI" id="CHEBI:58343"/>
        <dbReference type="ChEBI" id="CHEBI:64479"/>
        <dbReference type="EC" id="2.7.8.7"/>
    </reaction>
</comment>
<evidence type="ECO:0000256" key="6">
    <source>
        <dbReference type="ARBA" id="ARBA00023098"/>
    </source>
</evidence>
<dbReference type="GO" id="GO:0000287">
    <property type="term" value="F:magnesium ion binding"/>
    <property type="evidence" value="ECO:0007669"/>
    <property type="project" value="UniProtKB-UniRule"/>
</dbReference>
<evidence type="ECO:0000256" key="7">
    <source>
        <dbReference type="ARBA" id="ARBA00023160"/>
    </source>
</evidence>
<keyword evidence="5 8" id="KW-0460">Magnesium</keyword>
<dbReference type="InterPro" id="IPR004568">
    <property type="entry name" value="Ppantetheine-prot_Trfase_dom"/>
</dbReference>
<dbReference type="EC" id="2.7.8.7" evidence="8"/>
<comment type="caution">
    <text evidence="10">The sequence shown here is derived from an EMBL/GenBank/DDBJ whole genome shotgun (WGS) entry which is preliminary data.</text>
</comment>
<keyword evidence="3 8" id="KW-0479">Metal-binding</keyword>
<evidence type="ECO:0000313" key="10">
    <source>
        <dbReference type="EMBL" id="GGJ97093.1"/>
    </source>
</evidence>
<keyword evidence="8" id="KW-0963">Cytoplasm</keyword>
<evidence type="ECO:0000256" key="4">
    <source>
        <dbReference type="ARBA" id="ARBA00022832"/>
    </source>
</evidence>
<evidence type="ECO:0000256" key="2">
    <source>
        <dbReference type="ARBA" id="ARBA00022679"/>
    </source>
</evidence>
<dbReference type="GO" id="GO:0005737">
    <property type="term" value="C:cytoplasm"/>
    <property type="evidence" value="ECO:0007669"/>
    <property type="project" value="UniProtKB-SubCell"/>
</dbReference>
<feature type="binding site" evidence="8">
    <location>
        <position position="6"/>
    </location>
    <ligand>
        <name>Mg(2+)</name>
        <dbReference type="ChEBI" id="CHEBI:18420"/>
    </ligand>
</feature>
<keyword evidence="1 8" id="KW-0444">Lipid biosynthesis</keyword>
<dbReference type="NCBIfam" id="TIGR00516">
    <property type="entry name" value="acpS"/>
    <property type="match status" value="1"/>
</dbReference>
<comment type="similarity">
    <text evidence="8">Belongs to the P-Pant transferase superfamily. AcpS family.</text>
</comment>
<feature type="domain" description="4'-phosphopantetheinyl transferase" evidence="9">
    <location>
        <begin position="2"/>
        <end position="103"/>
    </location>
</feature>
<accession>A0A8J3B5J5</accession>
<evidence type="ECO:0000256" key="8">
    <source>
        <dbReference type="HAMAP-Rule" id="MF_00101"/>
    </source>
</evidence>
<sequence>MRIGVDIVDIARMQALAADERFVARVFTPAERALLDGLPPHRQAEVLAGRFAAKEAAAKALGTGFAGGIRPLDIETLRGPSGEPVLQLHGEARRRAKTLGLRQWHVSLSHTRDVAVAFVVLTGDTVPRAGS</sequence>
<dbReference type="InterPro" id="IPR002582">
    <property type="entry name" value="ACPS"/>
</dbReference>
<keyword evidence="11" id="KW-1185">Reference proteome</keyword>
<dbReference type="NCBIfam" id="TIGR00556">
    <property type="entry name" value="pantethn_trn"/>
    <property type="match status" value="1"/>
</dbReference>
<dbReference type="InterPro" id="IPR037143">
    <property type="entry name" value="4-PPantetheinyl_Trfase_dom_sf"/>
</dbReference>
<evidence type="ECO:0000313" key="11">
    <source>
        <dbReference type="Proteomes" id="UP000637720"/>
    </source>
</evidence>
<dbReference type="Pfam" id="PF01648">
    <property type="entry name" value="ACPS"/>
    <property type="match status" value="1"/>
</dbReference>
<dbReference type="Gene3D" id="3.90.470.20">
    <property type="entry name" value="4'-phosphopantetheinyl transferase domain"/>
    <property type="match status" value="1"/>
</dbReference>
<evidence type="ECO:0000259" key="9">
    <source>
        <dbReference type="Pfam" id="PF01648"/>
    </source>
</evidence>
<dbReference type="AlphaFoldDB" id="A0A8J3B5J5"/>
<gene>
    <name evidence="8 10" type="primary">acpS</name>
    <name evidence="10" type="ORF">GCM10007043_08630</name>
</gene>
<dbReference type="HAMAP" id="MF_00101">
    <property type="entry name" value="AcpS"/>
    <property type="match status" value="1"/>
</dbReference>
<keyword evidence="7 8" id="KW-0275">Fatty acid biosynthesis</keyword>
<dbReference type="GO" id="GO:0006633">
    <property type="term" value="P:fatty acid biosynthetic process"/>
    <property type="evidence" value="ECO:0007669"/>
    <property type="project" value="UniProtKB-UniRule"/>
</dbReference>
<comment type="function">
    <text evidence="8">Transfers the 4'-phosphopantetheine moiety from coenzyme A to a Ser of acyl-carrier-protein.</text>
</comment>
<dbReference type="GO" id="GO:0008897">
    <property type="term" value="F:holo-[acyl-carrier-protein] synthase activity"/>
    <property type="evidence" value="ECO:0007669"/>
    <property type="project" value="UniProtKB-UniRule"/>
</dbReference>
<dbReference type="InterPro" id="IPR008278">
    <property type="entry name" value="4-PPantetheinyl_Trfase_dom"/>
</dbReference>